<protein>
    <submittedName>
        <fullName evidence="3">Uncharacterized protein LOC105036291</fullName>
    </submittedName>
</protein>
<gene>
    <name evidence="3" type="primary">LOC105036291</name>
</gene>
<accession>A0A6I9QJ85</accession>
<evidence type="ECO:0000256" key="1">
    <source>
        <dbReference type="SAM" id="MobiDB-lite"/>
    </source>
</evidence>
<feature type="compositionally biased region" description="Basic and acidic residues" evidence="1">
    <location>
        <begin position="124"/>
        <end position="135"/>
    </location>
</feature>
<sequence length="135" mass="15554">MSNELQSQHEDMPTTKAMIIHLQELYGEQSHTLKKLDISIHRKLQVDLILQSLTSSFAQFVMNHNMNKLNYTLSKLINILVSNKRILKSSRGIILAMEQASSSKRKSTWKKKNPVKKQKKENKPKKTDTPKKAVV</sequence>
<proteinExistence type="predicted"/>
<dbReference type="AlphaFoldDB" id="A0A6I9QJ85"/>
<reference evidence="3" key="1">
    <citation type="submission" date="2025-08" db="UniProtKB">
        <authorList>
            <consortium name="RefSeq"/>
        </authorList>
    </citation>
    <scope>IDENTIFICATION</scope>
</reference>
<feature type="compositionally biased region" description="Basic residues" evidence="1">
    <location>
        <begin position="103"/>
        <end position="123"/>
    </location>
</feature>
<feature type="non-terminal residue" evidence="3">
    <location>
        <position position="135"/>
    </location>
</feature>
<evidence type="ECO:0000313" key="3">
    <source>
        <dbReference type="RefSeq" id="XP_010910357.1"/>
    </source>
</evidence>
<name>A0A6I9QJ85_ELAGV</name>
<evidence type="ECO:0000313" key="2">
    <source>
        <dbReference type="Proteomes" id="UP000504607"/>
    </source>
</evidence>
<keyword evidence="2" id="KW-1185">Reference proteome</keyword>
<organism evidence="2 3">
    <name type="scientific">Elaeis guineensis var. tenera</name>
    <name type="common">Oil palm</name>
    <dbReference type="NCBI Taxonomy" id="51953"/>
    <lineage>
        <taxon>Eukaryota</taxon>
        <taxon>Viridiplantae</taxon>
        <taxon>Streptophyta</taxon>
        <taxon>Embryophyta</taxon>
        <taxon>Tracheophyta</taxon>
        <taxon>Spermatophyta</taxon>
        <taxon>Magnoliopsida</taxon>
        <taxon>Liliopsida</taxon>
        <taxon>Arecaceae</taxon>
        <taxon>Arecoideae</taxon>
        <taxon>Cocoseae</taxon>
        <taxon>Elaeidinae</taxon>
        <taxon>Elaeis</taxon>
    </lineage>
</organism>
<dbReference type="OrthoDB" id="673931at2759"/>
<dbReference type="FunCoup" id="A0A6I9QJ85">
    <property type="interactions" value="18"/>
</dbReference>
<feature type="region of interest" description="Disordered" evidence="1">
    <location>
        <begin position="99"/>
        <end position="135"/>
    </location>
</feature>
<dbReference type="RefSeq" id="XP_010910357.1">
    <property type="nucleotide sequence ID" value="XM_010912055.1"/>
</dbReference>
<dbReference type="Proteomes" id="UP000504607">
    <property type="component" value="Unplaced"/>
</dbReference>
<dbReference type="InParanoid" id="A0A6I9QJ85"/>